<dbReference type="AlphaFoldDB" id="A0A0L0UK77"/>
<comment type="caution">
    <text evidence="1">The sequence shown here is derived from an EMBL/GenBank/DDBJ whole genome shotgun (WGS) entry which is preliminary data.</text>
</comment>
<keyword evidence="2" id="KW-1185">Reference proteome</keyword>
<name>A0A0L0UK77_9BASI</name>
<protein>
    <submittedName>
        <fullName evidence="1">Uncharacterized protein</fullName>
    </submittedName>
</protein>
<feature type="non-terminal residue" evidence="1">
    <location>
        <position position="78"/>
    </location>
</feature>
<evidence type="ECO:0000313" key="1">
    <source>
        <dbReference type="EMBL" id="KNE87104.1"/>
    </source>
</evidence>
<dbReference type="EMBL" id="AJIL01006725">
    <property type="protein sequence ID" value="KNE87104.1"/>
    <property type="molecule type" value="Genomic_DNA"/>
</dbReference>
<dbReference type="Proteomes" id="UP000054564">
    <property type="component" value="Unassembled WGS sequence"/>
</dbReference>
<sequence length="78" mass="8515">MLAPSHLQLVCLPASVGPPKHDQVRSRLTRSLFGWLEGCTWTTKDTRSTPLNGGLHKSTVAILTVGCFKWHSTCLAAQ</sequence>
<accession>A0A0L0UK77</accession>
<proteinExistence type="predicted"/>
<reference evidence="2" key="1">
    <citation type="submission" date="2014-03" db="EMBL/GenBank/DDBJ databases">
        <title>The Genome Sequence of Puccinia striiformis f. sp. tritici PST-78.</title>
        <authorList>
            <consortium name="The Broad Institute Genome Sequencing Platform"/>
            <person name="Cuomo C."/>
            <person name="Hulbert S."/>
            <person name="Chen X."/>
            <person name="Walker B."/>
            <person name="Young S.K."/>
            <person name="Zeng Q."/>
            <person name="Gargeya S."/>
            <person name="Fitzgerald M."/>
            <person name="Haas B."/>
            <person name="Abouelleil A."/>
            <person name="Alvarado L."/>
            <person name="Arachchi H.M."/>
            <person name="Berlin A.M."/>
            <person name="Chapman S.B."/>
            <person name="Goldberg J."/>
            <person name="Griggs A."/>
            <person name="Gujja S."/>
            <person name="Hansen M."/>
            <person name="Howarth C."/>
            <person name="Imamovic A."/>
            <person name="Larimer J."/>
            <person name="McCowan C."/>
            <person name="Montmayeur A."/>
            <person name="Murphy C."/>
            <person name="Neiman D."/>
            <person name="Pearson M."/>
            <person name="Priest M."/>
            <person name="Roberts A."/>
            <person name="Saif S."/>
            <person name="Shea T."/>
            <person name="Sisk P."/>
            <person name="Sykes S."/>
            <person name="Wortman J."/>
            <person name="Nusbaum C."/>
            <person name="Birren B."/>
        </authorList>
    </citation>
    <scope>NUCLEOTIDE SEQUENCE [LARGE SCALE GENOMIC DNA]</scope>
    <source>
        <strain evidence="2">race PST-78</strain>
    </source>
</reference>
<evidence type="ECO:0000313" key="2">
    <source>
        <dbReference type="Proteomes" id="UP000054564"/>
    </source>
</evidence>
<organism evidence="1 2">
    <name type="scientific">Puccinia striiformis f. sp. tritici PST-78</name>
    <dbReference type="NCBI Taxonomy" id="1165861"/>
    <lineage>
        <taxon>Eukaryota</taxon>
        <taxon>Fungi</taxon>
        <taxon>Dikarya</taxon>
        <taxon>Basidiomycota</taxon>
        <taxon>Pucciniomycotina</taxon>
        <taxon>Pucciniomycetes</taxon>
        <taxon>Pucciniales</taxon>
        <taxon>Pucciniaceae</taxon>
        <taxon>Puccinia</taxon>
    </lineage>
</organism>
<gene>
    <name evidence="1" type="ORF">PSTG_19520</name>
</gene>